<dbReference type="InterPro" id="IPR051310">
    <property type="entry name" value="MCP_chemotaxis"/>
</dbReference>
<dbReference type="InterPro" id="IPR004089">
    <property type="entry name" value="MCPsignal_dom"/>
</dbReference>
<dbReference type="GO" id="GO:0004888">
    <property type="term" value="F:transmembrane signaling receptor activity"/>
    <property type="evidence" value="ECO:0007669"/>
    <property type="project" value="InterPro"/>
</dbReference>
<dbReference type="SMART" id="SM00283">
    <property type="entry name" value="MA"/>
    <property type="match status" value="1"/>
</dbReference>
<keyword evidence="1" id="KW-0145">Chemotaxis</keyword>
<dbReference type="InterPro" id="IPR029151">
    <property type="entry name" value="Sensor-like_sf"/>
</dbReference>
<name>A0A0G4K8V1_9SPIR</name>
<dbReference type="RefSeq" id="WP_048595252.1">
    <property type="nucleotide sequence ID" value="NZ_CVLB01000002.1"/>
</dbReference>
<dbReference type="OrthoDB" id="304846at2"/>
<dbReference type="Pfam" id="PF22673">
    <property type="entry name" value="MCP-like_PDC_1"/>
    <property type="match status" value="1"/>
</dbReference>
<evidence type="ECO:0000256" key="4">
    <source>
        <dbReference type="SAM" id="Phobius"/>
    </source>
</evidence>
<reference evidence="7" key="1">
    <citation type="submission" date="2015-04" db="EMBL/GenBank/DDBJ databases">
        <authorList>
            <person name="Mushtaq Mamoona"/>
        </authorList>
    </citation>
    <scope>NUCLEOTIDE SEQUENCE [LARGE SCALE GENOMIC DNA]</scope>
    <source>
        <strain evidence="7">AN4859/03</strain>
    </source>
</reference>
<dbReference type="InterPro" id="IPR004090">
    <property type="entry name" value="Chemotax_Me-accpt_rcpt"/>
</dbReference>
<evidence type="ECO:0000256" key="3">
    <source>
        <dbReference type="PROSITE-ProRule" id="PRU00284"/>
    </source>
</evidence>
<accession>A0A0G4K8V1</accession>
<dbReference type="Gene3D" id="1.10.287.950">
    <property type="entry name" value="Methyl-accepting chemotaxis protein"/>
    <property type="match status" value="1"/>
</dbReference>
<dbReference type="GO" id="GO:0007165">
    <property type="term" value="P:signal transduction"/>
    <property type="evidence" value="ECO:0007669"/>
    <property type="project" value="UniProtKB-KW"/>
</dbReference>
<dbReference type="Proteomes" id="UP000043763">
    <property type="component" value="Unassembled WGS sequence"/>
</dbReference>
<evidence type="ECO:0000313" key="7">
    <source>
        <dbReference type="Proteomes" id="UP000043763"/>
    </source>
</evidence>
<dbReference type="CDD" id="cd11386">
    <property type="entry name" value="MCP_signal"/>
    <property type="match status" value="1"/>
</dbReference>
<dbReference type="Gene3D" id="3.30.450.20">
    <property type="entry name" value="PAS domain"/>
    <property type="match status" value="2"/>
</dbReference>
<keyword evidence="4" id="KW-0812">Transmembrane</keyword>
<keyword evidence="4" id="KW-0472">Membrane</keyword>
<dbReference type="Pfam" id="PF00015">
    <property type="entry name" value="MCPsignal"/>
    <property type="match status" value="1"/>
</dbReference>
<evidence type="ECO:0000259" key="5">
    <source>
        <dbReference type="PROSITE" id="PS50111"/>
    </source>
</evidence>
<dbReference type="GO" id="GO:0006935">
    <property type="term" value="P:chemotaxis"/>
    <property type="evidence" value="ECO:0007669"/>
    <property type="project" value="UniProtKB-KW"/>
</dbReference>
<gene>
    <name evidence="6" type="ORF">BRSU_2054</name>
</gene>
<dbReference type="PRINTS" id="PR00260">
    <property type="entry name" value="CHEMTRNSDUCR"/>
</dbReference>
<dbReference type="SUPFAM" id="SSF58104">
    <property type="entry name" value="Methyl-accepting chemotaxis protein (MCP) signaling domain"/>
    <property type="match status" value="1"/>
</dbReference>
<organism evidence="6 7">
    <name type="scientific">Brachyspira suanatina</name>
    <dbReference type="NCBI Taxonomy" id="381802"/>
    <lineage>
        <taxon>Bacteria</taxon>
        <taxon>Pseudomonadati</taxon>
        <taxon>Spirochaetota</taxon>
        <taxon>Spirochaetia</taxon>
        <taxon>Brachyspirales</taxon>
        <taxon>Brachyspiraceae</taxon>
        <taxon>Brachyspira</taxon>
    </lineage>
</organism>
<keyword evidence="4" id="KW-1133">Transmembrane helix</keyword>
<dbReference type="SUPFAM" id="SSF103190">
    <property type="entry name" value="Sensory domain-like"/>
    <property type="match status" value="1"/>
</dbReference>
<dbReference type="GO" id="GO:0005886">
    <property type="term" value="C:plasma membrane"/>
    <property type="evidence" value="ECO:0007669"/>
    <property type="project" value="TreeGrafter"/>
</dbReference>
<dbReference type="PANTHER" id="PTHR43531">
    <property type="entry name" value="PROTEIN ICFG"/>
    <property type="match status" value="1"/>
</dbReference>
<feature type="transmembrane region" description="Helical" evidence="4">
    <location>
        <begin position="276"/>
        <end position="300"/>
    </location>
</feature>
<evidence type="ECO:0000256" key="1">
    <source>
        <dbReference type="ARBA" id="ARBA00022500"/>
    </source>
</evidence>
<dbReference type="AlphaFoldDB" id="A0A0G4K8V1"/>
<keyword evidence="7" id="KW-1185">Reference proteome</keyword>
<evidence type="ECO:0000256" key="2">
    <source>
        <dbReference type="ARBA" id="ARBA00029447"/>
    </source>
</evidence>
<feature type="transmembrane region" description="Helical" evidence="4">
    <location>
        <begin position="7"/>
        <end position="32"/>
    </location>
</feature>
<dbReference type="PROSITE" id="PS50111">
    <property type="entry name" value="CHEMOTAXIS_TRANSDUC_2"/>
    <property type="match status" value="1"/>
</dbReference>
<feature type="domain" description="Methyl-accepting transducer" evidence="5">
    <location>
        <begin position="361"/>
        <end position="590"/>
    </location>
</feature>
<keyword evidence="3" id="KW-0807">Transducer</keyword>
<dbReference type="PANTHER" id="PTHR43531:SF11">
    <property type="entry name" value="METHYL-ACCEPTING CHEMOTAXIS PROTEIN 3"/>
    <property type="match status" value="1"/>
</dbReference>
<dbReference type="CDD" id="cd18773">
    <property type="entry name" value="PDC1_HK_sensor"/>
    <property type="match status" value="1"/>
</dbReference>
<dbReference type="EMBL" id="CVLB01000002">
    <property type="protein sequence ID" value="CRF34493.1"/>
    <property type="molecule type" value="Genomic_DNA"/>
</dbReference>
<proteinExistence type="inferred from homology"/>
<sequence>MSKNKKIYLMIKFILPFAIFLTIMYFIILFVYKNIYINSFFNNKTFKAMSIHDLIESKLNNVNEVIDVLDSYLKIDDLPYEYFGYAITNISKLSDDYMNIYFGDTVPYPTGGIFINSLEPFPPDYDQTSRGWYKSAVGNNKNIYITDPYVDFVTKKICITFAKAVYTNNNQLKGVVAIDFAKMDDIVQNTIYEENVNLVTKNGMFINNTDENKILNENNKIFNDINFPNIQQYIVDGKNYTNIYKNNWYMVQKLETVPWSIVLSGNLSQVQNQIKALMFILLFVLIIIILLESILVVIIVNPITASLDQAIANIKLMNDGYFNSNFNEKMLSKKDQTAELYKNIKSMQDNIGKIVYNLKENINNINSSIDTIQYGSKNLSDRTTSQAASLEELSASTESLSNSLKNTSVNTEHAKNMSLEVANSTLTGVEAVNVISNNMAEISESSKQISDITKLIQSIAFQTNILALNASVEAARAGEQGRGFAVVASEVRSLAQTVNEAANNITKIVNDTVDKIEHGNESVAYSTDVLQKISSSAKEVVNILTEISTTALNEQNSIMQINQTIISLNSITQENSSIAEDSANSSNEVKNMTEDIVNDINYFKFSER</sequence>
<protein>
    <submittedName>
        <fullName evidence="6">Chemotaxis sensory transducer</fullName>
    </submittedName>
</protein>
<evidence type="ECO:0000313" key="6">
    <source>
        <dbReference type="EMBL" id="CRF34493.1"/>
    </source>
</evidence>
<comment type="similarity">
    <text evidence="2">Belongs to the methyl-accepting chemotaxis (MCP) protein family.</text>
</comment>